<evidence type="ECO:0000256" key="1">
    <source>
        <dbReference type="ARBA" id="ARBA00004370"/>
    </source>
</evidence>
<feature type="transmembrane region" description="Helical" evidence="5">
    <location>
        <begin position="54"/>
        <end position="77"/>
    </location>
</feature>
<dbReference type="GO" id="GO:0016020">
    <property type="term" value="C:membrane"/>
    <property type="evidence" value="ECO:0007669"/>
    <property type="project" value="UniProtKB-SubCell"/>
</dbReference>
<dbReference type="Pfam" id="PF04116">
    <property type="entry name" value="FA_hydroxylase"/>
    <property type="match status" value="1"/>
</dbReference>
<evidence type="ECO:0000256" key="3">
    <source>
        <dbReference type="ARBA" id="ARBA00022989"/>
    </source>
</evidence>
<dbReference type="PANTHER" id="PTHR11863">
    <property type="entry name" value="STEROL DESATURASE"/>
    <property type="match status" value="1"/>
</dbReference>
<dbReference type="Proteomes" id="UP000470213">
    <property type="component" value="Unassembled WGS sequence"/>
</dbReference>
<evidence type="ECO:0000256" key="5">
    <source>
        <dbReference type="SAM" id="Phobius"/>
    </source>
</evidence>
<evidence type="ECO:0000256" key="2">
    <source>
        <dbReference type="ARBA" id="ARBA00022692"/>
    </source>
</evidence>
<keyword evidence="2 5" id="KW-0812">Transmembrane</keyword>
<dbReference type="EMBL" id="JAAAWN010000008">
    <property type="protein sequence ID" value="NDV91155.1"/>
    <property type="molecule type" value="Genomic_DNA"/>
</dbReference>
<evidence type="ECO:0000256" key="4">
    <source>
        <dbReference type="ARBA" id="ARBA00023136"/>
    </source>
</evidence>
<keyword evidence="8" id="KW-1185">Reference proteome</keyword>
<name>A0A7X5RL67_9ALTE</name>
<feature type="transmembrane region" description="Helical" evidence="5">
    <location>
        <begin position="152"/>
        <end position="179"/>
    </location>
</feature>
<evidence type="ECO:0000313" key="7">
    <source>
        <dbReference type="EMBL" id="NDV91155.1"/>
    </source>
</evidence>
<reference evidence="7 8" key="1">
    <citation type="submission" date="2020-01" db="EMBL/GenBank/DDBJ databases">
        <authorList>
            <person name="Chen J."/>
            <person name="Zhu S."/>
            <person name="Yang J."/>
        </authorList>
    </citation>
    <scope>NUCLEOTIDE SEQUENCE [LARGE SCALE GENOMIC DNA]</scope>
    <source>
        <strain evidence="7 8">345S023</strain>
    </source>
</reference>
<comment type="subcellular location">
    <subcellularLocation>
        <location evidence="1">Membrane</location>
    </subcellularLocation>
</comment>
<keyword evidence="3 5" id="KW-1133">Transmembrane helix</keyword>
<feature type="domain" description="Fatty acid hydroxylase" evidence="6">
    <location>
        <begin position="103"/>
        <end position="239"/>
    </location>
</feature>
<dbReference type="RefSeq" id="WP_163084737.1">
    <property type="nucleotide sequence ID" value="NZ_JAAAWN010000008.1"/>
</dbReference>
<dbReference type="GO" id="GO:0008610">
    <property type="term" value="P:lipid biosynthetic process"/>
    <property type="evidence" value="ECO:0007669"/>
    <property type="project" value="InterPro"/>
</dbReference>
<protein>
    <recommendedName>
        <fullName evidence="6">Fatty acid hydroxylase domain-containing protein</fullName>
    </recommendedName>
</protein>
<dbReference type="GO" id="GO:0005506">
    <property type="term" value="F:iron ion binding"/>
    <property type="evidence" value="ECO:0007669"/>
    <property type="project" value="InterPro"/>
</dbReference>
<proteinExistence type="predicted"/>
<sequence length="282" mass="32338">MEKQEVSFQVLESVSFRSEQIHFIVFVSVILFVLLLEACFAAKKINKKIQSDRWFFNVVLFFIGSLCVQLILPVTAFSASLWSQDTRWGLFNVVSTSIFSSTLIFLIAADLVLYLMHRLYHSHPWLWKIHAVHHSDQYFNVSTSLRFHPLEFIITSCLLCATIVFLAVPPAAVLVYFVIQAVSSAFTHGNFYLPDVIAKKLAWLIVTPNLHSVHHSVHRHQSNKNFGIVLTFWDRVFNTLSVVSLKTLRGITHGVSEHMHIIPTNFSSVLFFPLRKKPRNKA</sequence>
<dbReference type="InterPro" id="IPR050307">
    <property type="entry name" value="Sterol_Desaturase_Related"/>
</dbReference>
<feature type="transmembrane region" description="Helical" evidence="5">
    <location>
        <begin position="97"/>
        <end position="116"/>
    </location>
</feature>
<organism evidence="7 8">
    <name type="scientific">Alteromonas profundi</name>
    <dbReference type="NCBI Taxonomy" id="2696062"/>
    <lineage>
        <taxon>Bacteria</taxon>
        <taxon>Pseudomonadati</taxon>
        <taxon>Pseudomonadota</taxon>
        <taxon>Gammaproteobacteria</taxon>
        <taxon>Alteromonadales</taxon>
        <taxon>Alteromonadaceae</taxon>
        <taxon>Alteromonas/Salinimonas group</taxon>
        <taxon>Alteromonas</taxon>
    </lineage>
</organism>
<keyword evidence="4 5" id="KW-0472">Membrane</keyword>
<dbReference type="AlphaFoldDB" id="A0A7X5RL67"/>
<gene>
    <name evidence="7" type="ORF">GTH32_08145</name>
</gene>
<evidence type="ECO:0000313" key="8">
    <source>
        <dbReference type="Proteomes" id="UP000470213"/>
    </source>
</evidence>
<evidence type="ECO:0000259" key="6">
    <source>
        <dbReference type="Pfam" id="PF04116"/>
    </source>
</evidence>
<comment type="caution">
    <text evidence="7">The sequence shown here is derived from an EMBL/GenBank/DDBJ whole genome shotgun (WGS) entry which is preliminary data.</text>
</comment>
<dbReference type="GO" id="GO:0016491">
    <property type="term" value="F:oxidoreductase activity"/>
    <property type="evidence" value="ECO:0007669"/>
    <property type="project" value="InterPro"/>
</dbReference>
<accession>A0A7X5RL67</accession>
<dbReference type="InterPro" id="IPR006694">
    <property type="entry name" value="Fatty_acid_hydroxylase"/>
</dbReference>
<feature type="transmembrane region" description="Helical" evidence="5">
    <location>
        <begin position="20"/>
        <end position="42"/>
    </location>
</feature>